<comment type="caution">
    <text evidence="1">The sequence shown here is derived from an EMBL/GenBank/DDBJ whole genome shotgun (WGS) entry which is preliminary data.</text>
</comment>
<dbReference type="EMBL" id="JAGDFL010000127">
    <property type="protein sequence ID" value="KAG7397090.1"/>
    <property type="molecule type" value="Genomic_DNA"/>
</dbReference>
<keyword evidence="2" id="KW-1185">Reference proteome</keyword>
<proteinExistence type="predicted"/>
<organism evidence="1 2">
    <name type="scientific">Phytophthora boehmeriae</name>
    <dbReference type="NCBI Taxonomy" id="109152"/>
    <lineage>
        <taxon>Eukaryota</taxon>
        <taxon>Sar</taxon>
        <taxon>Stramenopiles</taxon>
        <taxon>Oomycota</taxon>
        <taxon>Peronosporomycetes</taxon>
        <taxon>Peronosporales</taxon>
        <taxon>Peronosporaceae</taxon>
        <taxon>Phytophthora</taxon>
    </lineage>
</organism>
<dbReference type="Proteomes" id="UP000693981">
    <property type="component" value="Unassembled WGS sequence"/>
</dbReference>
<dbReference type="OrthoDB" id="122360at2759"/>
<name>A0A8T1WZY9_9STRA</name>
<sequence length="395" mass="45268">MTASSLPPYKWTTDNVSAATVTSNCVIAPGATLKWTIDDQTEWKRRKHRATMVEFRRKKKLKTKYLQSEYERLVLEMQRCVDAVQNHAVFEEDDGQVKTKLIKLVLELEELRTQNITLRKAIGSYDAYRALLREVNSFPLGIEEPFVADTSEQEGWWVHFSNGEPPFYFHPFPPEQLTVEINAIEPDLSPNAYVGTFFGWKAYRETMLPDAAQGSVLPIRVQFNKRLRCSIDDVQKVSCEKEASLCPLVLMPLRWGSHQRNQVSIETLQSFEPDCRIIVINLPGPTHLRYLCLAQRAQWKLAGGRRKLAFSLRIIDSEANRRSRDAAMSHEGVEWAIHGGAELMITEVDDTTADVSSAHWVSCQNELHAKFLMVQWMQFIVQWEQAVVPSNLLTC</sequence>
<gene>
    <name evidence="1" type="ORF">PHYBOEH_001304</name>
</gene>
<evidence type="ECO:0008006" key="3">
    <source>
        <dbReference type="Google" id="ProtNLM"/>
    </source>
</evidence>
<evidence type="ECO:0000313" key="2">
    <source>
        <dbReference type="Proteomes" id="UP000693981"/>
    </source>
</evidence>
<dbReference type="AlphaFoldDB" id="A0A8T1WZY9"/>
<evidence type="ECO:0000313" key="1">
    <source>
        <dbReference type="EMBL" id="KAG7397090.1"/>
    </source>
</evidence>
<accession>A0A8T1WZY9</accession>
<reference evidence="1" key="1">
    <citation type="submission" date="2021-02" db="EMBL/GenBank/DDBJ databases">
        <authorList>
            <person name="Palmer J.M."/>
        </authorList>
    </citation>
    <scope>NUCLEOTIDE SEQUENCE</scope>
    <source>
        <strain evidence="1">SCRP23</strain>
    </source>
</reference>
<protein>
    <recommendedName>
        <fullName evidence="3">BZIP domain-containing protein</fullName>
    </recommendedName>
</protein>